<sequence length="177" mass="20058">MKRASSQGGVVTRYYSEDDLKRLPLRVKADENKIKIAENALLNNLNFLESIPKRLNPKIPAHLAGNFSFGWCVIFAHAKQDLEKLPATSIIVTRFTEEFALGELGYCHTVNIHPDGEAEHVWGKQPLTNILARYGIDQYFLSTEDHMKNTEKLIRSSPEKYISAYNLAIDLIKKSAL</sequence>
<comment type="caution">
    <text evidence="1">The sequence shown here is derived from an EMBL/GenBank/DDBJ whole genome shotgun (WGS) entry which is preliminary data.</text>
</comment>
<dbReference type="RefSeq" id="WP_310283672.1">
    <property type="nucleotide sequence ID" value="NZ_JAVDWQ010000019.1"/>
</dbReference>
<evidence type="ECO:0000313" key="2">
    <source>
        <dbReference type="Proteomes" id="UP001269081"/>
    </source>
</evidence>
<organism evidence="1 2">
    <name type="scientific">Flavobacterium piscis</name>
    <dbReference type="NCBI Taxonomy" id="1114874"/>
    <lineage>
        <taxon>Bacteria</taxon>
        <taxon>Pseudomonadati</taxon>
        <taxon>Bacteroidota</taxon>
        <taxon>Flavobacteriia</taxon>
        <taxon>Flavobacteriales</taxon>
        <taxon>Flavobacteriaceae</taxon>
        <taxon>Flavobacterium</taxon>
    </lineage>
</organism>
<keyword evidence="2" id="KW-1185">Reference proteome</keyword>
<proteinExistence type="predicted"/>
<name>A0ABU1YD96_9FLAO</name>
<reference evidence="1 2" key="1">
    <citation type="submission" date="2023-07" db="EMBL/GenBank/DDBJ databases">
        <title>Sorghum-associated microbial communities from plants grown in Nebraska, USA.</title>
        <authorList>
            <person name="Schachtman D."/>
        </authorList>
    </citation>
    <scope>NUCLEOTIDE SEQUENCE [LARGE SCALE GENOMIC DNA]</scope>
    <source>
        <strain evidence="1 2">4129</strain>
    </source>
</reference>
<dbReference type="Proteomes" id="UP001269081">
    <property type="component" value="Unassembled WGS sequence"/>
</dbReference>
<gene>
    <name evidence="1" type="ORF">J2W48_004167</name>
</gene>
<protein>
    <submittedName>
        <fullName evidence="1">Uncharacterized protein</fullName>
    </submittedName>
</protein>
<accession>A0ABU1YD96</accession>
<dbReference type="EMBL" id="JAVDWQ010000019">
    <property type="protein sequence ID" value="MDR7212210.1"/>
    <property type="molecule type" value="Genomic_DNA"/>
</dbReference>
<evidence type="ECO:0000313" key="1">
    <source>
        <dbReference type="EMBL" id="MDR7212210.1"/>
    </source>
</evidence>